<comment type="caution">
    <text evidence="1">The sequence shown here is derived from an EMBL/GenBank/DDBJ whole genome shotgun (WGS) entry which is preliminary data.</text>
</comment>
<evidence type="ECO:0000313" key="1">
    <source>
        <dbReference type="EMBL" id="GGX90014.1"/>
    </source>
</evidence>
<evidence type="ECO:0008006" key="3">
    <source>
        <dbReference type="Google" id="ProtNLM"/>
    </source>
</evidence>
<reference evidence="2" key="1">
    <citation type="journal article" date="2019" name="Int. J. Syst. Evol. Microbiol.">
        <title>The Global Catalogue of Microorganisms (GCM) 10K type strain sequencing project: providing services to taxonomists for standard genome sequencing and annotation.</title>
        <authorList>
            <consortium name="The Broad Institute Genomics Platform"/>
            <consortium name="The Broad Institute Genome Sequencing Center for Infectious Disease"/>
            <person name="Wu L."/>
            <person name="Ma J."/>
        </authorList>
    </citation>
    <scope>NUCLEOTIDE SEQUENCE [LARGE SCALE GENOMIC DNA]</scope>
    <source>
        <strain evidence="2">KCTC 22228</strain>
    </source>
</reference>
<dbReference type="EMBL" id="BMXS01000006">
    <property type="protein sequence ID" value="GGX90014.1"/>
    <property type="molecule type" value="Genomic_DNA"/>
</dbReference>
<gene>
    <name evidence="1" type="ORF">GCM10007160_16820</name>
</gene>
<evidence type="ECO:0000313" key="2">
    <source>
        <dbReference type="Proteomes" id="UP000653056"/>
    </source>
</evidence>
<protein>
    <recommendedName>
        <fullName evidence="3">Phage tail tape measure protein</fullName>
    </recommendedName>
</protein>
<organism evidence="1 2">
    <name type="scientific">Litchfieldella qijiaojingensis</name>
    <dbReference type="NCBI Taxonomy" id="980347"/>
    <lineage>
        <taxon>Bacteria</taxon>
        <taxon>Pseudomonadati</taxon>
        <taxon>Pseudomonadota</taxon>
        <taxon>Gammaproteobacteria</taxon>
        <taxon>Oceanospirillales</taxon>
        <taxon>Halomonadaceae</taxon>
        <taxon>Litchfieldella</taxon>
    </lineage>
</organism>
<keyword evidence="2" id="KW-1185">Reference proteome</keyword>
<proteinExistence type="predicted"/>
<dbReference type="Proteomes" id="UP000653056">
    <property type="component" value="Unassembled WGS sequence"/>
</dbReference>
<name>A0ABQ2YRE1_9GAMM</name>
<sequence length="684" mass="73572">MSRSLGKLTLDMVLQTGNFLGPMDKAQRRTKRSTNDMVKSFKRVGGAVAAMGAAAVAAAAGGLTLMTKTGLQNVDAQAKLARQLDGTIGGLRGLQLAGGDAGVEIGTLNGAMERLSSRLGEAERGEGAAADALDRIGVSASALANMDVDERVATIADRVHELGLSGAQTADLLRDLGIRNTEMVNLLRQGGDPIREARQEIEDYGLAIDAIDASVVEAANDALSRTGLLIEATQNALAVELAPIILEIADRFNDAAREAGGMDNAIRVGVESSLIYIGELSDNIWKMWQLMKRGELIMADIEFASAKFARNAWSYIAPFFDKWGDRINNIIEQMNRIPGFGDIEPITIFSEGDFIAGIERNFERALGRRNLAQIEFDAAMDFTPSKAIEEFLDSVEERRKQIAEAASNNPLIPPSDLDSIEDAEKALKEAAREAEQFASSLSSLVDQLFPVAAAQREYAEQQATLTRAFMEGIPIVGGYAEAMERLAEAQLSTQRPEDIYDFLQPDTDKIKAQFDAMDEFSKNAARGMQSHFADFLFNPFEDGLRGMLEGFGETMQRMVSEAVAADLTRHLFGSTVEGGSGDGWIGTAFNAAASFFGGASFDGGGDTGSGPRSGGLDGKGGFLAMLHPRETVIDHTKPSSGRSGVVQQNTYNFVLSRNPDRRTQKQMALEASAAQRRANARLGS</sequence>
<accession>A0ABQ2YRE1</accession>